<dbReference type="Pfam" id="PF12661">
    <property type="entry name" value="hEGF"/>
    <property type="match status" value="1"/>
</dbReference>
<evidence type="ECO:0000259" key="11">
    <source>
        <dbReference type="PROSITE" id="PS50026"/>
    </source>
</evidence>
<dbReference type="PROSITE" id="PS01186">
    <property type="entry name" value="EGF_2"/>
    <property type="match status" value="2"/>
</dbReference>
<dbReference type="Pfam" id="PF14670">
    <property type="entry name" value="FXa_inhibition"/>
    <property type="match status" value="1"/>
</dbReference>
<dbReference type="GO" id="GO:0005509">
    <property type="term" value="F:calcium ion binding"/>
    <property type="evidence" value="ECO:0007669"/>
    <property type="project" value="InterPro"/>
</dbReference>
<evidence type="ECO:0000256" key="5">
    <source>
        <dbReference type="ARBA" id="ARBA00023157"/>
    </source>
</evidence>
<evidence type="ECO:0000256" key="8">
    <source>
        <dbReference type="SAM" id="Coils"/>
    </source>
</evidence>
<feature type="disulfide bond" evidence="7">
    <location>
        <begin position="262"/>
        <end position="272"/>
    </location>
</feature>
<keyword evidence="13" id="KW-1185">Reference proteome</keyword>
<dbReference type="GO" id="GO:0005576">
    <property type="term" value="C:extracellular region"/>
    <property type="evidence" value="ECO:0007669"/>
    <property type="project" value="TreeGrafter"/>
</dbReference>
<dbReference type="GO" id="GO:0005102">
    <property type="term" value="F:signaling receptor binding"/>
    <property type="evidence" value="ECO:0007669"/>
    <property type="project" value="TreeGrafter"/>
</dbReference>
<dbReference type="PROSITE" id="PS00010">
    <property type="entry name" value="ASX_HYDROXYL"/>
    <property type="match status" value="1"/>
</dbReference>
<evidence type="ECO:0000256" key="7">
    <source>
        <dbReference type="PROSITE-ProRule" id="PRU00076"/>
    </source>
</evidence>
<dbReference type="SMART" id="SM00181">
    <property type="entry name" value="EGF"/>
    <property type="match status" value="2"/>
</dbReference>
<keyword evidence="4 8" id="KW-0175">Coiled coil</keyword>
<feature type="disulfide bond" evidence="7">
    <location>
        <begin position="246"/>
        <end position="255"/>
    </location>
</feature>
<keyword evidence="2 10" id="KW-0732">Signal</keyword>
<dbReference type="InterPro" id="IPR000742">
    <property type="entry name" value="EGF"/>
</dbReference>
<gene>
    <name evidence="12" type="ORF">WH47_05182</name>
</gene>
<keyword evidence="5 7" id="KW-1015">Disulfide bond</keyword>
<dbReference type="PROSITE" id="PS01187">
    <property type="entry name" value="EGF_CA"/>
    <property type="match status" value="1"/>
</dbReference>
<feature type="compositionally biased region" description="Polar residues" evidence="9">
    <location>
        <begin position="76"/>
        <end position="87"/>
    </location>
</feature>
<proteinExistence type="predicted"/>
<keyword evidence="6" id="KW-0325">Glycoprotein</keyword>
<accession>A0A0L7QTY9</accession>
<dbReference type="InterPro" id="IPR013032">
    <property type="entry name" value="EGF-like_CS"/>
</dbReference>
<dbReference type="InterPro" id="IPR018097">
    <property type="entry name" value="EGF_Ca-bd_CS"/>
</dbReference>
<evidence type="ECO:0000256" key="1">
    <source>
        <dbReference type="ARBA" id="ARBA00022536"/>
    </source>
</evidence>
<dbReference type="SMART" id="SM00179">
    <property type="entry name" value="EGF_CA"/>
    <property type="match status" value="2"/>
</dbReference>
<feature type="signal peptide" evidence="10">
    <location>
        <begin position="1"/>
        <end position="28"/>
    </location>
</feature>
<evidence type="ECO:0000256" key="6">
    <source>
        <dbReference type="ARBA" id="ARBA00023180"/>
    </source>
</evidence>
<dbReference type="InterPro" id="IPR050969">
    <property type="entry name" value="Dev_Signal_Modulators"/>
</dbReference>
<keyword evidence="1 7" id="KW-0245">EGF-like domain</keyword>
<dbReference type="GO" id="GO:0009986">
    <property type="term" value="C:cell surface"/>
    <property type="evidence" value="ECO:0007669"/>
    <property type="project" value="TreeGrafter"/>
</dbReference>
<evidence type="ECO:0000256" key="9">
    <source>
        <dbReference type="SAM" id="MobiDB-lite"/>
    </source>
</evidence>
<dbReference type="PROSITE" id="PS50026">
    <property type="entry name" value="EGF_3"/>
    <property type="match status" value="2"/>
</dbReference>
<name>A0A0L7QTY9_9HYME</name>
<keyword evidence="3" id="KW-0677">Repeat</keyword>
<protein>
    <submittedName>
        <fullName evidence="12">Epidermal growth factor-like protein 7</fullName>
    </submittedName>
</protein>
<evidence type="ECO:0000313" key="13">
    <source>
        <dbReference type="Proteomes" id="UP000053825"/>
    </source>
</evidence>
<dbReference type="OrthoDB" id="6516201at2759"/>
<dbReference type="STRING" id="597456.A0A0L7QTY9"/>
<dbReference type="CDD" id="cd00054">
    <property type="entry name" value="EGF_CA"/>
    <property type="match status" value="2"/>
</dbReference>
<dbReference type="PANTHER" id="PTHR14949">
    <property type="entry name" value="EGF-LIKE-DOMAIN, MULTIPLE 7, 8"/>
    <property type="match status" value="1"/>
</dbReference>
<reference evidence="12 13" key="1">
    <citation type="submission" date="2015-07" db="EMBL/GenBank/DDBJ databases">
        <title>The genome of Habropoda laboriosa.</title>
        <authorList>
            <person name="Pan H."/>
            <person name="Kapheim K."/>
        </authorList>
    </citation>
    <scope>NUCLEOTIDE SEQUENCE [LARGE SCALE GENOMIC DNA]</scope>
    <source>
        <strain evidence="12">0110345459</strain>
    </source>
</reference>
<dbReference type="AlphaFoldDB" id="A0A0L7QTY9"/>
<dbReference type="FunFam" id="2.10.25.10:FF:000240">
    <property type="entry name" value="Vitamin K-dependent protein S"/>
    <property type="match status" value="1"/>
</dbReference>
<dbReference type="InterPro" id="IPR001881">
    <property type="entry name" value="EGF-like_Ca-bd_dom"/>
</dbReference>
<evidence type="ECO:0000256" key="4">
    <source>
        <dbReference type="ARBA" id="ARBA00023054"/>
    </source>
</evidence>
<evidence type="ECO:0000256" key="3">
    <source>
        <dbReference type="ARBA" id="ARBA00022737"/>
    </source>
</evidence>
<comment type="caution">
    <text evidence="7">Lacks conserved residue(s) required for the propagation of feature annotation.</text>
</comment>
<feature type="chain" id="PRO_5005574762" evidence="10">
    <location>
        <begin position="29"/>
        <end position="447"/>
    </location>
</feature>
<dbReference type="Proteomes" id="UP000053825">
    <property type="component" value="Unassembled WGS sequence"/>
</dbReference>
<feature type="region of interest" description="Disordered" evidence="9">
    <location>
        <begin position="71"/>
        <end position="104"/>
    </location>
</feature>
<feature type="coiled-coil region" evidence="8">
    <location>
        <begin position="392"/>
        <end position="429"/>
    </location>
</feature>
<dbReference type="PROSITE" id="PS00022">
    <property type="entry name" value="EGF_1"/>
    <property type="match status" value="1"/>
</dbReference>
<dbReference type="InterPro" id="IPR009030">
    <property type="entry name" value="Growth_fac_rcpt_cys_sf"/>
</dbReference>
<evidence type="ECO:0000256" key="2">
    <source>
        <dbReference type="ARBA" id="ARBA00022729"/>
    </source>
</evidence>
<feature type="domain" description="EGF-like" evidence="11">
    <location>
        <begin position="224"/>
        <end position="256"/>
    </location>
</feature>
<organism evidence="12 13">
    <name type="scientific">Habropoda laboriosa</name>
    <dbReference type="NCBI Taxonomy" id="597456"/>
    <lineage>
        <taxon>Eukaryota</taxon>
        <taxon>Metazoa</taxon>
        <taxon>Ecdysozoa</taxon>
        <taxon>Arthropoda</taxon>
        <taxon>Hexapoda</taxon>
        <taxon>Insecta</taxon>
        <taxon>Pterygota</taxon>
        <taxon>Neoptera</taxon>
        <taxon>Endopterygota</taxon>
        <taxon>Hymenoptera</taxon>
        <taxon>Apocrita</taxon>
        <taxon>Aculeata</taxon>
        <taxon>Apoidea</taxon>
        <taxon>Anthophila</taxon>
        <taxon>Apidae</taxon>
        <taxon>Habropoda</taxon>
    </lineage>
</organism>
<dbReference type="SUPFAM" id="SSF57184">
    <property type="entry name" value="Growth factor receptor domain"/>
    <property type="match status" value="1"/>
</dbReference>
<evidence type="ECO:0000256" key="10">
    <source>
        <dbReference type="SAM" id="SignalP"/>
    </source>
</evidence>
<dbReference type="Gene3D" id="2.10.25.10">
    <property type="entry name" value="Laminin"/>
    <property type="match status" value="2"/>
</dbReference>
<sequence>MASALKISLLCFFLLFSIVILKTEHVTGDQHEYANHRLLWPVWFHENLARARHDRDGRSFQQTNGWNRNDLLADRGSSTIAPQTGTASRHHVDQRVHEQRTSKPEKFSAVAVAEYGGTRAIAYAGYHNNHRHQAREAVTQTYQHLTTTPSTYTRHHPGFDRQQHLILLNMRRVCSRSVPNSVSHHHRNGQFRYLNIFNIKTDTPSLFLCCPGWTQATHLSFGCNKPACPSPCLNGGICTSPGRCTCPKGFTGNQCQTDIDECVTEKPCDQLCRNLPGTYECHCKPGFQLQKDGQSCRKNDTEDTAFEARDLEDDFHEVTTTRRPSITPHDTENEVADGDLDQDYEIILKRLTKLEKQFAKGKKRDTDTTDMTVKVQSVVESINEMRRAVENVQLMQQEIYEMRSKLREYELEARKMQHLSNRVVELENRLRLRCRSVMPIKSGTLNF</sequence>
<evidence type="ECO:0000313" key="12">
    <source>
        <dbReference type="EMBL" id="KOC62090.1"/>
    </source>
</evidence>
<feature type="disulfide bond" evidence="7">
    <location>
        <begin position="228"/>
        <end position="238"/>
    </location>
</feature>
<dbReference type="PANTHER" id="PTHR14949:SF56">
    <property type="entry name" value="EGF-LIKE-DOMAIN, MULTIPLE 7"/>
    <property type="match status" value="1"/>
</dbReference>
<feature type="compositionally biased region" description="Basic and acidic residues" evidence="9">
    <location>
        <begin position="90"/>
        <end position="104"/>
    </location>
</feature>
<feature type="domain" description="EGF-like" evidence="11">
    <location>
        <begin position="258"/>
        <end position="297"/>
    </location>
</feature>
<dbReference type="InterPro" id="IPR000152">
    <property type="entry name" value="EGF-type_Asp/Asn_hydroxyl_site"/>
</dbReference>
<dbReference type="EMBL" id="KQ414736">
    <property type="protein sequence ID" value="KOC62090.1"/>
    <property type="molecule type" value="Genomic_DNA"/>
</dbReference>